<dbReference type="SUPFAM" id="SSF81296">
    <property type="entry name" value="E set domains"/>
    <property type="match status" value="1"/>
</dbReference>
<evidence type="ECO:0000313" key="7">
    <source>
        <dbReference type="Proteomes" id="UP001595773"/>
    </source>
</evidence>
<comment type="similarity">
    <text evidence="1">Belongs to the glycosyl hydrolase 13 family.</text>
</comment>
<dbReference type="EC" id="3.2.1.196" evidence="6"/>
<dbReference type="InterPro" id="IPR017853">
    <property type="entry name" value="GH"/>
</dbReference>
<keyword evidence="7" id="KW-1185">Reference proteome</keyword>
<dbReference type="CDD" id="cd11326">
    <property type="entry name" value="AmyAc_Glg_debranch"/>
    <property type="match status" value="1"/>
</dbReference>
<name>A0ABV8R2L2_9MICC</name>
<gene>
    <name evidence="6" type="primary">glgX</name>
    <name evidence="6" type="ORF">ACFOW9_08615</name>
</gene>
<reference evidence="7" key="1">
    <citation type="journal article" date="2019" name="Int. J. Syst. Evol. Microbiol.">
        <title>The Global Catalogue of Microorganisms (GCM) 10K type strain sequencing project: providing services to taxonomists for standard genome sequencing and annotation.</title>
        <authorList>
            <consortium name="The Broad Institute Genomics Platform"/>
            <consortium name="The Broad Institute Genome Sequencing Center for Infectious Disease"/>
            <person name="Wu L."/>
            <person name="Ma J."/>
        </authorList>
    </citation>
    <scope>NUCLEOTIDE SEQUENCE [LARGE SCALE GENOMIC DNA]</scope>
    <source>
        <strain evidence="7">CGMCC 1.10698</strain>
    </source>
</reference>
<keyword evidence="2 6" id="KW-0378">Hydrolase</keyword>
<feature type="domain" description="Glycosyl hydrolase family 13 catalytic" evidence="5">
    <location>
        <begin position="132"/>
        <end position="566"/>
    </location>
</feature>
<dbReference type="NCBIfam" id="TIGR02100">
    <property type="entry name" value="glgX_debranch"/>
    <property type="match status" value="1"/>
</dbReference>
<dbReference type="InterPro" id="IPR013780">
    <property type="entry name" value="Glyco_hydro_b"/>
</dbReference>
<dbReference type="Pfam" id="PF00128">
    <property type="entry name" value="Alpha-amylase"/>
    <property type="match status" value="2"/>
</dbReference>
<proteinExistence type="inferred from homology"/>
<evidence type="ECO:0000256" key="4">
    <source>
        <dbReference type="SAM" id="MobiDB-lite"/>
    </source>
</evidence>
<dbReference type="SUPFAM" id="SSF51445">
    <property type="entry name" value="(Trans)glycosidases"/>
    <property type="match status" value="1"/>
</dbReference>
<dbReference type="GO" id="GO:0120549">
    <property type="term" value="F:limit dextrin alpha-1,6-maltotetraose-hydrolase activity"/>
    <property type="evidence" value="ECO:0007669"/>
    <property type="project" value="UniProtKB-EC"/>
</dbReference>
<dbReference type="SMART" id="SM00642">
    <property type="entry name" value="Aamy"/>
    <property type="match status" value="1"/>
</dbReference>
<feature type="region of interest" description="Disordered" evidence="4">
    <location>
        <begin position="464"/>
        <end position="488"/>
    </location>
</feature>
<dbReference type="InterPro" id="IPR011837">
    <property type="entry name" value="Glycogen_debranch_GlgX"/>
</dbReference>
<dbReference type="Gene3D" id="3.20.20.80">
    <property type="entry name" value="Glycosidases"/>
    <property type="match status" value="1"/>
</dbReference>
<dbReference type="PANTHER" id="PTHR43002">
    <property type="entry name" value="GLYCOGEN DEBRANCHING ENZYME"/>
    <property type="match status" value="1"/>
</dbReference>
<dbReference type="InterPro" id="IPR006047">
    <property type="entry name" value="GH13_cat_dom"/>
</dbReference>
<dbReference type="Gene3D" id="2.60.40.1180">
    <property type="entry name" value="Golgi alpha-mannosidase II"/>
    <property type="match status" value="1"/>
</dbReference>
<organism evidence="6 7">
    <name type="scientific">Arthrobacter cryoconiti</name>
    <dbReference type="NCBI Taxonomy" id="748907"/>
    <lineage>
        <taxon>Bacteria</taxon>
        <taxon>Bacillati</taxon>
        <taxon>Actinomycetota</taxon>
        <taxon>Actinomycetes</taxon>
        <taxon>Micrococcales</taxon>
        <taxon>Micrococcaceae</taxon>
        <taxon>Arthrobacter</taxon>
    </lineage>
</organism>
<evidence type="ECO:0000256" key="2">
    <source>
        <dbReference type="ARBA" id="ARBA00022801"/>
    </source>
</evidence>
<accession>A0ABV8R2L2</accession>
<dbReference type="InterPro" id="IPR004193">
    <property type="entry name" value="Glyco_hydro_13_N"/>
</dbReference>
<feature type="compositionally biased region" description="Acidic residues" evidence="4">
    <location>
        <begin position="724"/>
        <end position="743"/>
    </location>
</feature>
<protein>
    <submittedName>
        <fullName evidence="6">Glycogen debranching protein GlgX</fullName>
        <ecNumber evidence="6">3.2.1.196</ecNumber>
    </submittedName>
</protein>
<feature type="region of interest" description="Disordered" evidence="4">
    <location>
        <begin position="717"/>
        <end position="743"/>
    </location>
</feature>
<dbReference type="Gene3D" id="2.60.40.10">
    <property type="entry name" value="Immunoglobulins"/>
    <property type="match status" value="1"/>
</dbReference>
<dbReference type="Proteomes" id="UP001595773">
    <property type="component" value="Unassembled WGS sequence"/>
</dbReference>
<dbReference type="InterPro" id="IPR013783">
    <property type="entry name" value="Ig-like_fold"/>
</dbReference>
<comment type="caution">
    <text evidence="6">The sequence shown here is derived from an EMBL/GenBank/DDBJ whole genome shotgun (WGS) entry which is preliminary data.</text>
</comment>
<evidence type="ECO:0000256" key="3">
    <source>
        <dbReference type="ARBA" id="ARBA00023295"/>
    </source>
</evidence>
<sequence>MEVWPGNAYPLGATFDGTGTNFSLFSEHAEKVVLCLLSDDKTETRIDVEEVDGHVWHCYLPEVQPGQQYGYRVHGPYEPTNGLRFDENKLLLDPYAKSIHGQIDWDPALFSYQFEDPQTRQEEDSAPHTMYSVVINPFFDWDGDRHLRIPYHESIIYEAHVKGLTQLHEKIPEDQRGTYSGVSHPVMLEHFKKLGVTAVELMPVHQFVNDGTLVEKGLSNYWGYNSIGYFAPQNTYSSTGEQGSQVQEFKAMVRDLHRAGIEVILDVVYNHTAEGNHLGPTLSFKGIDNAAYYRLVEDDLQYYMDYTGTGNSLNVRHPNSLQLIMDSLRYWVTEMHVDGFRFDLASTLAREFYEVDKLSTFFELIQQDPVISQVKLIAEPWDVGPGGYQVGNFPPQWTEWNGKYRDTVRDFWRGEPSTLGEFASRLTGSADLYEKSGRRPVASINFVTAHDGFTLRDLVSYNEKHNDANGEDNNDGESHNRSWNCGAEGPTDDEAVLTLRARQQRNIIATLLLSQGVPMILHGDELGRSQQGNNNTYCQDSSLSWMHWDSVDQPLVEFTAMVSKIRSEHPIFQRSRFLEGRPVTRGDGDDLPDIIWFRPDGACMLPADWDNGFGRCIGVFYNGDGIREKDRRGRRITDKNFLLIFNADDGPVDFQLPSKEHSPFWEILVDTASSGTADPVQAETMIVLEAKSTMVLRAYAGPKEIVGHSAEASLAAAAAAGSEAESESESEAETTAETAADGE</sequence>
<dbReference type="Pfam" id="PF02922">
    <property type="entry name" value="CBM_48"/>
    <property type="match status" value="1"/>
</dbReference>
<dbReference type="EMBL" id="JBHSCQ010000010">
    <property type="protein sequence ID" value="MFC4265663.1"/>
    <property type="molecule type" value="Genomic_DNA"/>
</dbReference>
<evidence type="ECO:0000313" key="6">
    <source>
        <dbReference type="EMBL" id="MFC4265663.1"/>
    </source>
</evidence>
<dbReference type="InterPro" id="IPR044505">
    <property type="entry name" value="GlgX_Isoamylase_N_E_set"/>
</dbReference>
<dbReference type="SUPFAM" id="SSF51011">
    <property type="entry name" value="Glycosyl hydrolase domain"/>
    <property type="match status" value="1"/>
</dbReference>
<dbReference type="CDD" id="cd02856">
    <property type="entry name" value="E_set_GDE_Isoamylase_N"/>
    <property type="match status" value="1"/>
</dbReference>
<dbReference type="RefSeq" id="WP_230067550.1">
    <property type="nucleotide sequence ID" value="NZ_BAABLL010000004.1"/>
</dbReference>
<dbReference type="InterPro" id="IPR014756">
    <property type="entry name" value="Ig_E-set"/>
</dbReference>
<evidence type="ECO:0000259" key="5">
    <source>
        <dbReference type="SMART" id="SM00642"/>
    </source>
</evidence>
<keyword evidence="3 6" id="KW-0326">Glycosidase</keyword>
<evidence type="ECO:0000256" key="1">
    <source>
        <dbReference type="ARBA" id="ARBA00008061"/>
    </source>
</evidence>